<name>A0A0L0MF15_9BURK</name>
<evidence type="ECO:0000313" key="2">
    <source>
        <dbReference type="Proteomes" id="UP000036959"/>
    </source>
</evidence>
<dbReference type="AlphaFoldDB" id="A0A0L0MF15"/>
<proteinExistence type="predicted"/>
<dbReference type="EMBL" id="LFJJ01000040">
    <property type="protein sequence ID" value="KND60896.1"/>
    <property type="molecule type" value="Genomic_DNA"/>
</dbReference>
<dbReference type="OrthoDB" id="8565165at2"/>
<protein>
    <submittedName>
        <fullName evidence="1">Uncharacterized protein</fullName>
    </submittedName>
</protein>
<dbReference type="Proteomes" id="UP000036959">
    <property type="component" value="Unassembled WGS sequence"/>
</dbReference>
<accession>A0A0L0MF15</accession>
<comment type="caution">
    <text evidence="1">The sequence shown here is derived from an EMBL/GenBank/DDBJ whole genome shotgun (WGS) entry which is preliminary data.</text>
</comment>
<evidence type="ECO:0000313" key="1">
    <source>
        <dbReference type="EMBL" id="KND60896.1"/>
    </source>
</evidence>
<sequence>MEVTISELTGLLAELEQEDPVDYGDLPFGEAELRSLVLNTLVERHRALLASDLDSGDIHLTYMLSTALLVLENLVLNARLLILQSNQVDVKELLRKYSGG</sequence>
<organism evidence="1 2">
    <name type="scientific">Candidatus Burkholderia verschuerenii</name>
    <dbReference type="NCBI Taxonomy" id="242163"/>
    <lineage>
        <taxon>Bacteria</taxon>
        <taxon>Pseudomonadati</taxon>
        <taxon>Pseudomonadota</taxon>
        <taxon>Betaproteobacteria</taxon>
        <taxon>Burkholderiales</taxon>
        <taxon>Burkholderiaceae</taxon>
        <taxon>Burkholderia</taxon>
    </lineage>
</organism>
<reference evidence="2" key="1">
    <citation type="submission" date="2015-06" db="EMBL/GenBank/DDBJ databases">
        <title>Comparative genomics of Burkholderia leaf nodule symbionts.</title>
        <authorList>
            <person name="Carlier A."/>
            <person name="Eberl L."/>
            <person name="Pinto-Carbo M."/>
        </authorList>
    </citation>
    <scope>NUCLEOTIDE SEQUENCE [LARGE SCALE GENOMIC DNA]</scope>
    <source>
        <strain evidence="2">UZHbot4</strain>
    </source>
</reference>
<dbReference type="PATRIC" id="fig|242163.4.peg.4964"/>
<gene>
    <name evidence="1" type="ORF">BVER_00870</name>
</gene>
<keyword evidence="2" id="KW-1185">Reference proteome</keyword>
<dbReference type="RefSeq" id="WP_050453172.1">
    <property type="nucleotide sequence ID" value="NZ_LFJJ01000040.1"/>
</dbReference>